<gene>
    <name evidence="1" type="ORF">UT61_C0053G0019</name>
</gene>
<protein>
    <submittedName>
        <fullName evidence="1">Uncharacterized protein</fullName>
    </submittedName>
</protein>
<accession>A0A0G0PK54</accession>
<evidence type="ECO:0000313" key="2">
    <source>
        <dbReference type="Proteomes" id="UP000034793"/>
    </source>
</evidence>
<dbReference type="Proteomes" id="UP000034793">
    <property type="component" value="Unassembled WGS sequence"/>
</dbReference>
<reference evidence="1 2" key="1">
    <citation type="journal article" date="2015" name="Nature">
        <title>rRNA introns, odd ribosomes, and small enigmatic genomes across a large radiation of phyla.</title>
        <authorList>
            <person name="Brown C.T."/>
            <person name="Hug L.A."/>
            <person name="Thomas B.C."/>
            <person name="Sharon I."/>
            <person name="Castelle C.J."/>
            <person name="Singh A."/>
            <person name="Wilkins M.J."/>
            <person name="Williams K.H."/>
            <person name="Banfield J.F."/>
        </authorList>
    </citation>
    <scope>NUCLEOTIDE SEQUENCE [LARGE SCALE GENOMIC DNA]</scope>
</reference>
<dbReference type="EMBL" id="LBXL01000053">
    <property type="protein sequence ID" value="KKR28283.1"/>
    <property type="molecule type" value="Genomic_DNA"/>
</dbReference>
<evidence type="ECO:0000313" key="1">
    <source>
        <dbReference type="EMBL" id="KKR28283.1"/>
    </source>
</evidence>
<organism evidence="1 2">
    <name type="scientific">Candidatus Woesebacteria bacterium GW2011_GWA1_39_8</name>
    <dbReference type="NCBI Taxonomy" id="1618552"/>
    <lineage>
        <taxon>Bacteria</taxon>
        <taxon>Candidatus Woeseibacteriota</taxon>
    </lineage>
</organism>
<sequence length="49" mass="5613">MTEFTLTASLREGAIYYGHRQKTKRGIRRQTYNAFQEASTLLWDTSGSA</sequence>
<name>A0A0G0PK54_9BACT</name>
<dbReference type="AlphaFoldDB" id="A0A0G0PK54"/>
<proteinExistence type="predicted"/>
<comment type="caution">
    <text evidence="1">The sequence shown here is derived from an EMBL/GenBank/DDBJ whole genome shotgun (WGS) entry which is preliminary data.</text>
</comment>